<keyword evidence="1" id="KW-0175">Coiled coil</keyword>
<sequence length="121" mass="14801">MNILAKIDHDIYIPFFDENNDSFVDKSPYKKYQRNCIHYECRCKAGSGFYNNQSFKQHIQSKTHKDYISNYKKYYKQIDDMSKLLKEKDIEIELCKRKINRLENKLEQIENIYNNELFYDC</sequence>
<accession>A0A6C0CYP3</accession>
<proteinExistence type="predicted"/>
<dbReference type="EMBL" id="MN739510">
    <property type="protein sequence ID" value="QHT09387.1"/>
    <property type="molecule type" value="Genomic_DNA"/>
</dbReference>
<organism evidence="2">
    <name type="scientific">viral metagenome</name>
    <dbReference type="NCBI Taxonomy" id="1070528"/>
    <lineage>
        <taxon>unclassified sequences</taxon>
        <taxon>metagenomes</taxon>
        <taxon>organismal metagenomes</taxon>
    </lineage>
</organism>
<protein>
    <submittedName>
        <fullName evidence="2">Uncharacterized protein</fullName>
    </submittedName>
</protein>
<feature type="coiled-coil region" evidence="1">
    <location>
        <begin position="85"/>
        <end position="115"/>
    </location>
</feature>
<evidence type="ECO:0000313" key="2">
    <source>
        <dbReference type="EMBL" id="QHT09387.1"/>
    </source>
</evidence>
<evidence type="ECO:0000256" key="1">
    <source>
        <dbReference type="SAM" id="Coils"/>
    </source>
</evidence>
<name>A0A6C0CYP3_9ZZZZ</name>
<dbReference type="AlphaFoldDB" id="A0A6C0CYP3"/>
<reference evidence="2" key="1">
    <citation type="journal article" date="2020" name="Nature">
        <title>Giant virus diversity and host interactions through global metagenomics.</title>
        <authorList>
            <person name="Schulz F."/>
            <person name="Roux S."/>
            <person name="Paez-Espino D."/>
            <person name="Jungbluth S."/>
            <person name="Walsh D.A."/>
            <person name="Denef V.J."/>
            <person name="McMahon K.D."/>
            <person name="Konstantinidis K.T."/>
            <person name="Eloe-Fadrosh E.A."/>
            <person name="Kyrpides N.C."/>
            <person name="Woyke T."/>
        </authorList>
    </citation>
    <scope>NUCLEOTIDE SEQUENCE</scope>
    <source>
        <strain evidence="2">GVMAG-M-3300023110-24</strain>
    </source>
</reference>